<dbReference type="OrthoDB" id="3174329at2759"/>
<keyword evidence="2" id="KW-1185">Reference proteome</keyword>
<dbReference type="EMBL" id="FN653017">
    <property type="protein sequence ID" value="CBY21123.1"/>
    <property type="molecule type" value="Genomic_DNA"/>
</dbReference>
<dbReference type="PANTHER" id="PTHR46533:SF1">
    <property type="entry name" value="ZINC FINGER MYND DOMAIN-CONTAINING PROTEIN 12"/>
    <property type="match status" value="1"/>
</dbReference>
<organism evidence="1">
    <name type="scientific">Oikopleura dioica</name>
    <name type="common">Tunicate</name>
    <dbReference type="NCBI Taxonomy" id="34765"/>
    <lineage>
        <taxon>Eukaryota</taxon>
        <taxon>Metazoa</taxon>
        <taxon>Chordata</taxon>
        <taxon>Tunicata</taxon>
        <taxon>Appendicularia</taxon>
        <taxon>Copelata</taxon>
        <taxon>Oikopleuridae</taxon>
        <taxon>Oikopleura</taxon>
    </lineage>
</organism>
<dbReference type="SUPFAM" id="SSF48452">
    <property type="entry name" value="TPR-like"/>
    <property type="match status" value="1"/>
</dbReference>
<dbReference type="Proteomes" id="UP000001307">
    <property type="component" value="Unassembled WGS sequence"/>
</dbReference>
<sequence length="345" mass="38470">MTFDEGLANYCIRQARDGTAKQRRLAEASVCLLKLTKILPAVGDINIEEAIGQLNPEYLEKIRSSSMLPPKTITFITSSTKARMNEEILLMKQEKLLELSTVSALALLQSGKHAHAMLAAQQFLVLSGDIYGVNDLRLIPAYSLLAEICVGLNKHREADQHLQKANWVVKRNQEDKTINHVFSRLYRAMGLLEASKGNTDDASRLFAEQVFYASQWAGTESIGAASGYFNLANMAAREPGLMQVASSFYLRTLDCWLLLLKDEKLQVPLLEKGETFNMLRSILETLESLSPESASTAKALTTLAWFSERVGEPHEALKSRATELVRKLKLSDCNLLRYVSQSLCL</sequence>
<reference evidence="1" key="1">
    <citation type="journal article" date="2010" name="Science">
        <title>Plasticity of animal genome architecture unmasked by rapid evolution of a pelagic tunicate.</title>
        <authorList>
            <person name="Denoeud F."/>
            <person name="Henriet S."/>
            <person name="Mungpakdee S."/>
            <person name="Aury J.M."/>
            <person name="Da Silva C."/>
            <person name="Brinkmann H."/>
            <person name="Mikhaleva J."/>
            <person name="Olsen L.C."/>
            <person name="Jubin C."/>
            <person name="Canestro C."/>
            <person name="Bouquet J.M."/>
            <person name="Danks G."/>
            <person name="Poulain J."/>
            <person name="Campsteijn C."/>
            <person name="Adamski M."/>
            <person name="Cross I."/>
            <person name="Yadetie F."/>
            <person name="Muffato M."/>
            <person name="Louis A."/>
            <person name="Butcher S."/>
            <person name="Tsagkogeorga G."/>
            <person name="Konrad A."/>
            <person name="Singh S."/>
            <person name="Jensen M.F."/>
            <person name="Cong E.H."/>
            <person name="Eikeseth-Otteraa H."/>
            <person name="Noel B."/>
            <person name="Anthouard V."/>
            <person name="Porcel B.M."/>
            <person name="Kachouri-Lafond R."/>
            <person name="Nishino A."/>
            <person name="Ugolini M."/>
            <person name="Chourrout P."/>
            <person name="Nishida H."/>
            <person name="Aasland R."/>
            <person name="Huzurbazar S."/>
            <person name="Westhof E."/>
            <person name="Delsuc F."/>
            <person name="Lehrach H."/>
            <person name="Reinhardt R."/>
            <person name="Weissenbach J."/>
            <person name="Roy S.W."/>
            <person name="Artiguenave F."/>
            <person name="Postlethwait J.H."/>
            <person name="Manak J.R."/>
            <person name="Thompson E.M."/>
            <person name="Jaillon O."/>
            <person name="Du Pasquier L."/>
            <person name="Boudinot P."/>
            <person name="Liberles D.A."/>
            <person name="Volff J.N."/>
            <person name="Philippe H."/>
            <person name="Lenhard B."/>
            <person name="Roest Crollius H."/>
            <person name="Wincker P."/>
            <person name="Chourrout D."/>
        </authorList>
    </citation>
    <scope>NUCLEOTIDE SEQUENCE [LARGE SCALE GENOMIC DNA]</scope>
</reference>
<dbReference type="InterPro" id="IPR011990">
    <property type="entry name" value="TPR-like_helical_dom_sf"/>
</dbReference>
<accession>E4WVH0</accession>
<proteinExistence type="predicted"/>
<dbReference type="AlphaFoldDB" id="E4WVH0"/>
<gene>
    <name evidence="1" type="ORF">GSOID_T00008876001</name>
</gene>
<dbReference type="PANTHER" id="PTHR46533">
    <property type="entry name" value="ZINC FINGER MYND DOMAIN-CONTAINING PROTEIN 12"/>
    <property type="match status" value="1"/>
</dbReference>
<name>E4WVH0_OIKDI</name>
<dbReference type="InParanoid" id="E4WVH0"/>
<evidence type="ECO:0000313" key="2">
    <source>
        <dbReference type="Proteomes" id="UP000001307"/>
    </source>
</evidence>
<evidence type="ECO:0000313" key="1">
    <source>
        <dbReference type="EMBL" id="CBY21123.1"/>
    </source>
</evidence>
<dbReference type="Gene3D" id="1.25.40.10">
    <property type="entry name" value="Tetratricopeptide repeat domain"/>
    <property type="match status" value="1"/>
</dbReference>
<protein>
    <submittedName>
        <fullName evidence="1">Uncharacterized protein</fullName>
    </submittedName>
</protein>
<dbReference type="InterPro" id="IPR053248">
    <property type="entry name" value="Zinc_finger_MYND_domain"/>
</dbReference>